<evidence type="ECO:0000313" key="2">
    <source>
        <dbReference type="Proteomes" id="UP000094527"/>
    </source>
</evidence>
<dbReference type="OrthoDB" id="6020543at2759"/>
<reference evidence="1 2" key="1">
    <citation type="journal article" date="2016" name="Genome Biol. Evol.">
        <title>Gene Family Evolution Reflects Adaptation to Soil Environmental Stressors in the Genome of the Collembolan Orchesella cincta.</title>
        <authorList>
            <person name="Faddeeva-Vakhrusheva A."/>
            <person name="Derks M.F."/>
            <person name="Anvar S.Y."/>
            <person name="Agamennone V."/>
            <person name="Suring W."/>
            <person name="Smit S."/>
            <person name="van Straalen N.M."/>
            <person name="Roelofs D."/>
        </authorList>
    </citation>
    <scope>NUCLEOTIDE SEQUENCE [LARGE SCALE GENOMIC DNA]</scope>
    <source>
        <tissue evidence="1">Mixed pool</tissue>
    </source>
</reference>
<accession>A0A1D2M7Q8</accession>
<sequence>CVTSNPNSIIHSNRFRSEAEFDTYSVTNLHRTSSTFGFNIKKFPIKMDFIAFIQLVGICLVLHTSIASGQQEECPADGIAYLPHPDCTLYIICVQKPNVPDLFIIIRGQNIVNFLKMFLWNKASNNGTEHCQPQPLLTILQHSLQQKNRHLNHLQLKLPRQTLCGQTIKADSGFIEYKLNQNYSAGELCAFIIRLDKYTGCDFTLESSGVSDSTSDTITIFRITDEQDTLQSVTLNSINSTAYLYYSTFVVVFKTTTNTGTGFRLRFESQHNFSEKVLGYPLVFNNQSKGPLQFPLNPNATNVAEWDPIVLTSGAKLITPPVLDFELVVYDYFYSQNCSSWINVHSFDGTTARFQERICGYRGQKSSSISTEDFLGSIEWFDSYNRAVQ</sequence>
<comment type="caution">
    <text evidence="1">The sequence shown here is derived from an EMBL/GenBank/DDBJ whole genome shotgun (WGS) entry which is preliminary data.</text>
</comment>
<feature type="non-terminal residue" evidence="1">
    <location>
        <position position="389"/>
    </location>
</feature>
<dbReference type="EMBL" id="LJIJ01002974">
    <property type="protein sequence ID" value="ODM89017.1"/>
    <property type="molecule type" value="Genomic_DNA"/>
</dbReference>
<evidence type="ECO:0000313" key="1">
    <source>
        <dbReference type="EMBL" id="ODM89017.1"/>
    </source>
</evidence>
<dbReference type="InterPro" id="IPR035914">
    <property type="entry name" value="Sperma_CUB_dom_sf"/>
</dbReference>
<protein>
    <recommendedName>
        <fullName evidence="3">CUB domain-containing protein</fullName>
    </recommendedName>
</protein>
<evidence type="ECO:0008006" key="3">
    <source>
        <dbReference type="Google" id="ProtNLM"/>
    </source>
</evidence>
<dbReference type="Gene3D" id="2.60.120.290">
    <property type="entry name" value="Spermadhesin, CUB domain"/>
    <property type="match status" value="1"/>
</dbReference>
<dbReference type="AlphaFoldDB" id="A0A1D2M7Q8"/>
<organism evidence="1 2">
    <name type="scientific">Orchesella cincta</name>
    <name type="common">Springtail</name>
    <name type="synonym">Podura cincta</name>
    <dbReference type="NCBI Taxonomy" id="48709"/>
    <lineage>
        <taxon>Eukaryota</taxon>
        <taxon>Metazoa</taxon>
        <taxon>Ecdysozoa</taxon>
        <taxon>Arthropoda</taxon>
        <taxon>Hexapoda</taxon>
        <taxon>Collembola</taxon>
        <taxon>Entomobryomorpha</taxon>
        <taxon>Entomobryoidea</taxon>
        <taxon>Orchesellidae</taxon>
        <taxon>Orchesellinae</taxon>
        <taxon>Orchesella</taxon>
    </lineage>
</organism>
<dbReference type="SUPFAM" id="SSF49854">
    <property type="entry name" value="Spermadhesin, CUB domain"/>
    <property type="match status" value="1"/>
</dbReference>
<proteinExistence type="predicted"/>
<dbReference type="Proteomes" id="UP000094527">
    <property type="component" value="Unassembled WGS sequence"/>
</dbReference>
<feature type="non-terminal residue" evidence="1">
    <location>
        <position position="1"/>
    </location>
</feature>
<name>A0A1D2M7Q8_ORCCI</name>
<gene>
    <name evidence="1" type="ORF">Ocin01_17668</name>
</gene>
<keyword evidence="2" id="KW-1185">Reference proteome</keyword>